<dbReference type="PANTHER" id="PTHR30269">
    <property type="entry name" value="TRANSMEMBRANE PROTEIN YFCA"/>
    <property type="match status" value="1"/>
</dbReference>
<proteinExistence type="inferred from homology"/>
<name>A0A6M1S1C0_9BACT</name>
<comment type="subcellular location">
    <subcellularLocation>
        <location evidence="1 8">Cell membrane</location>
        <topology evidence="1 8">Multi-pass membrane protein</topology>
    </subcellularLocation>
</comment>
<evidence type="ECO:0000256" key="8">
    <source>
        <dbReference type="RuleBase" id="RU363041"/>
    </source>
</evidence>
<feature type="transmembrane region" description="Helical" evidence="8">
    <location>
        <begin position="228"/>
        <end position="246"/>
    </location>
</feature>
<comment type="similarity">
    <text evidence="2 8">Belongs to the 4-toluene sulfonate uptake permease (TSUP) (TC 2.A.102) family.</text>
</comment>
<sequence length="263" mass="26498">MEPWAWAMCVLAAGAAGWVDAIAGGGGLLTVPALLAAGLPPHEALGTNKLQAVLGSGTAAWQYTRAGLVEPGDCVVGMLAAWAASGVGAAAVQAVDAGLLRRLIPLMLLLVTLWAALRPRFGDRACGQCRVSWGFDLLAGVVLGFYDGFFGPGTGTFWAAVLVSRGGMDLPGATARTKLMNFASNAGALMVFAGAGAMHGGLGLAMGVAQACGARLGARMAAARGARFIRPVFLAVVVALILRVAWDAWEPVAAAGGAVRSGG</sequence>
<feature type="transmembrane region" description="Helical" evidence="8">
    <location>
        <begin position="182"/>
        <end position="207"/>
    </location>
</feature>
<evidence type="ECO:0000256" key="3">
    <source>
        <dbReference type="ARBA" id="ARBA00022448"/>
    </source>
</evidence>
<evidence type="ECO:0000256" key="4">
    <source>
        <dbReference type="ARBA" id="ARBA00022475"/>
    </source>
</evidence>
<dbReference type="RefSeq" id="WP_165107044.1">
    <property type="nucleotide sequence ID" value="NZ_JAAKYA010000048.1"/>
</dbReference>
<dbReference type="EMBL" id="JAAKYA010000048">
    <property type="protein sequence ID" value="NGO39180.1"/>
    <property type="molecule type" value="Genomic_DNA"/>
</dbReference>
<feature type="transmembrane region" description="Helical" evidence="8">
    <location>
        <begin position="99"/>
        <end position="117"/>
    </location>
</feature>
<evidence type="ECO:0000313" key="10">
    <source>
        <dbReference type="Proteomes" id="UP000477311"/>
    </source>
</evidence>
<keyword evidence="6 8" id="KW-1133">Transmembrane helix</keyword>
<protein>
    <recommendedName>
        <fullName evidence="8">Probable membrane transporter protein</fullName>
    </recommendedName>
</protein>
<dbReference type="AlphaFoldDB" id="A0A6M1S1C0"/>
<keyword evidence="3" id="KW-0813">Transport</keyword>
<keyword evidence="5 8" id="KW-0812">Transmembrane</keyword>
<gene>
    <name evidence="9" type="ORF">G4L39_07185</name>
</gene>
<evidence type="ECO:0000256" key="1">
    <source>
        <dbReference type="ARBA" id="ARBA00004651"/>
    </source>
</evidence>
<keyword evidence="10" id="KW-1185">Reference proteome</keyword>
<evidence type="ECO:0000256" key="7">
    <source>
        <dbReference type="ARBA" id="ARBA00023136"/>
    </source>
</evidence>
<reference evidence="9 10" key="1">
    <citation type="submission" date="2020-02" db="EMBL/GenBank/DDBJ databases">
        <title>Draft genome sequence of Limisphaera ngatamarikiensis NGM72.4T, a thermophilic Verrucomicrobia grouped in subdivision 3.</title>
        <authorList>
            <person name="Carere C.R."/>
            <person name="Steen J."/>
            <person name="Hugenholtz P."/>
            <person name="Stott M.B."/>
        </authorList>
    </citation>
    <scope>NUCLEOTIDE SEQUENCE [LARGE SCALE GENOMIC DNA]</scope>
    <source>
        <strain evidence="9 10">NGM72.4</strain>
    </source>
</reference>
<keyword evidence="4 8" id="KW-1003">Cell membrane</keyword>
<keyword evidence="7 8" id="KW-0472">Membrane</keyword>
<dbReference type="PANTHER" id="PTHR30269:SF0">
    <property type="entry name" value="MEMBRANE TRANSPORTER PROTEIN YFCA-RELATED"/>
    <property type="match status" value="1"/>
</dbReference>
<evidence type="ECO:0000256" key="2">
    <source>
        <dbReference type="ARBA" id="ARBA00009142"/>
    </source>
</evidence>
<dbReference type="Proteomes" id="UP000477311">
    <property type="component" value="Unassembled WGS sequence"/>
</dbReference>
<evidence type="ECO:0000313" key="9">
    <source>
        <dbReference type="EMBL" id="NGO39180.1"/>
    </source>
</evidence>
<evidence type="ECO:0000256" key="6">
    <source>
        <dbReference type="ARBA" id="ARBA00022989"/>
    </source>
</evidence>
<organism evidence="9 10">
    <name type="scientific">Limisphaera ngatamarikiensis</name>
    <dbReference type="NCBI Taxonomy" id="1324935"/>
    <lineage>
        <taxon>Bacteria</taxon>
        <taxon>Pseudomonadati</taxon>
        <taxon>Verrucomicrobiota</taxon>
        <taxon>Verrucomicrobiia</taxon>
        <taxon>Limisphaerales</taxon>
        <taxon>Limisphaeraceae</taxon>
        <taxon>Limisphaera</taxon>
    </lineage>
</organism>
<feature type="transmembrane region" description="Helical" evidence="8">
    <location>
        <begin position="137"/>
        <end position="162"/>
    </location>
</feature>
<dbReference type="InterPro" id="IPR002781">
    <property type="entry name" value="TM_pro_TauE-like"/>
</dbReference>
<dbReference type="Pfam" id="PF01925">
    <property type="entry name" value="TauE"/>
    <property type="match status" value="1"/>
</dbReference>
<accession>A0A6M1S1C0</accession>
<evidence type="ECO:0000256" key="5">
    <source>
        <dbReference type="ARBA" id="ARBA00022692"/>
    </source>
</evidence>
<comment type="caution">
    <text evidence="9">The sequence shown here is derived from an EMBL/GenBank/DDBJ whole genome shotgun (WGS) entry which is preliminary data.</text>
</comment>
<dbReference type="InterPro" id="IPR052017">
    <property type="entry name" value="TSUP"/>
</dbReference>
<dbReference type="GO" id="GO:0005886">
    <property type="term" value="C:plasma membrane"/>
    <property type="evidence" value="ECO:0007669"/>
    <property type="project" value="UniProtKB-SubCell"/>
</dbReference>